<dbReference type="HOGENOM" id="CLU_1228277_0_0_7"/>
<reference evidence="3 4" key="1">
    <citation type="submission" date="2009-06" db="EMBL/GenBank/DDBJ databases">
        <title>Complete sequence of Desulfovibrio salexigens DSM 2638.</title>
        <authorList>
            <consortium name="US DOE Joint Genome Institute"/>
            <person name="Lucas S."/>
            <person name="Copeland A."/>
            <person name="Lapidus A."/>
            <person name="Glavina del Rio T."/>
            <person name="Tice H."/>
            <person name="Bruce D."/>
            <person name="Goodwin L."/>
            <person name="Pitluck S."/>
            <person name="Munk A.C."/>
            <person name="Brettin T."/>
            <person name="Detter J.C."/>
            <person name="Han C."/>
            <person name="Tapia R."/>
            <person name="Larimer F."/>
            <person name="Land M."/>
            <person name="Hauser L."/>
            <person name="Kyrpides N."/>
            <person name="Anderson I."/>
            <person name="Wall J.D."/>
            <person name="Arkin A.P."/>
            <person name="Dehal P."/>
            <person name="Chivian D."/>
            <person name="Giles B."/>
            <person name="Hazen T.C."/>
        </authorList>
    </citation>
    <scope>NUCLEOTIDE SEQUENCE [LARGE SCALE GENOMIC DNA]</scope>
    <source>
        <strain evidence="4">ATCC 14822 / DSM 2638 / NCIMB 8403 / VKM B-1763</strain>
    </source>
</reference>
<evidence type="ECO:0000256" key="1">
    <source>
        <dbReference type="SAM" id="Coils"/>
    </source>
</evidence>
<feature type="coiled-coil region" evidence="1">
    <location>
        <begin position="1"/>
        <end position="28"/>
    </location>
</feature>
<evidence type="ECO:0000313" key="3">
    <source>
        <dbReference type="EMBL" id="ACS80329.1"/>
    </source>
</evidence>
<evidence type="ECO:0000259" key="2">
    <source>
        <dbReference type="PROSITE" id="PS50112"/>
    </source>
</evidence>
<sequence length="243" mass="27976">MREKKPTYEELEQRVAELERREEQNECLNSVHFFLDANTKSSLVMDILFDSILSGIIIVDAEEFTIVEVNSTALEMLGRNKNEVIGKVCHNFVCPAERGKCPIADLGQTVDMSERILLTAKSGNRNILKTVKTLNIKDKNYYIESFIDITDQKKAELDKEELIKELSEALEKVKVLSGLMPICAKCKKIRDDKGYWNNLESFIEKYSEASFSHGLCPECSDEMYGDQQWYIKGKEKRKKNKKD</sequence>
<dbReference type="STRING" id="526222.Desal_2273"/>
<proteinExistence type="predicted"/>
<dbReference type="OrthoDB" id="9787818at2"/>
<dbReference type="KEGG" id="dsa:Desal_2273"/>
<dbReference type="InterPro" id="IPR000014">
    <property type="entry name" value="PAS"/>
</dbReference>
<name>C6BWP9_MARSD</name>
<dbReference type="CDD" id="cd00130">
    <property type="entry name" value="PAS"/>
    <property type="match status" value="1"/>
</dbReference>
<feature type="domain" description="PAS" evidence="2">
    <location>
        <begin position="41"/>
        <end position="87"/>
    </location>
</feature>
<dbReference type="Pfam" id="PF13426">
    <property type="entry name" value="PAS_9"/>
    <property type="match status" value="1"/>
</dbReference>
<keyword evidence="1" id="KW-0175">Coiled coil</keyword>
<dbReference type="Gene3D" id="3.30.450.20">
    <property type="entry name" value="PAS domain"/>
    <property type="match status" value="1"/>
</dbReference>
<dbReference type="SUPFAM" id="SSF55785">
    <property type="entry name" value="PYP-like sensor domain (PAS domain)"/>
    <property type="match status" value="1"/>
</dbReference>
<dbReference type="PROSITE" id="PS50112">
    <property type="entry name" value="PAS"/>
    <property type="match status" value="1"/>
</dbReference>
<dbReference type="NCBIfam" id="TIGR00229">
    <property type="entry name" value="sensory_box"/>
    <property type="match status" value="1"/>
</dbReference>
<accession>C6BWP9</accession>
<dbReference type="InterPro" id="IPR035965">
    <property type="entry name" value="PAS-like_dom_sf"/>
</dbReference>
<dbReference type="RefSeq" id="WP_015852145.1">
    <property type="nucleotide sequence ID" value="NC_012881.1"/>
</dbReference>
<feature type="coiled-coil region" evidence="1">
    <location>
        <begin position="152"/>
        <end position="179"/>
    </location>
</feature>
<dbReference type="Proteomes" id="UP000002601">
    <property type="component" value="Chromosome"/>
</dbReference>
<dbReference type="eggNOG" id="COG0745">
    <property type="taxonomic scope" value="Bacteria"/>
</dbReference>
<gene>
    <name evidence="3" type="ordered locus">Desal_2273</name>
</gene>
<dbReference type="EMBL" id="CP001649">
    <property type="protein sequence ID" value="ACS80329.1"/>
    <property type="molecule type" value="Genomic_DNA"/>
</dbReference>
<protein>
    <submittedName>
        <fullName evidence="3">Putative PAS/PAC sensor protein</fullName>
    </submittedName>
</protein>
<evidence type="ECO:0000313" key="4">
    <source>
        <dbReference type="Proteomes" id="UP000002601"/>
    </source>
</evidence>
<organism evidence="3 4">
    <name type="scientific">Maridesulfovibrio salexigens (strain ATCC 14822 / DSM 2638 / NCIMB 8403 / VKM B-1763)</name>
    <name type="common">Desulfovibrio salexigens</name>
    <dbReference type="NCBI Taxonomy" id="526222"/>
    <lineage>
        <taxon>Bacteria</taxon>
        <taxon>Pseudomonadati</taxon>
        <taxon>Thermodesulfobacteriota</taxon>
        <taxon>Desulfovibrionia</taxon>
        <taxon>Desulfovibrionales</taxon>
        <taxon>Desulfovibrionaceae</taxon>
        <taxon>Maridesulfovibrio</taxon>
    </lineage>
</organism>
<keyword evidence="4" id="KW-1185">Reference proteome</keyword>
<dbReference type="AlphaFoldDB" id="C6BWP9"/>